<gene>
    <name evidence="1" type="ORF">A2042_06980</name>
</gene>
<evidence type="ECO:0000313" key="1">
    <source>
        <dbReference type="EMBL" id="OGL41890.1"/>
    </source>
</evidence>
<dbReference type="AlphaFoldDB" id="A0A1F7RKP2"/>
<name>A0A1F7RKP2_9BACT</name>
<dbReference type="Proteomes" id="UP000178526">
    <property type="component" value="Unassembled WGS sequence"/>
</dbReference>
<comment type="caution">
    <text evidence="1">The sequence shown here is derived from an EMBL/GenBank/DDBJ whole genome shotgun (WGS) entry which is preliminary data.</text>
</comment>
<dbReference type="EMBL" id="MGDB01000061">
    <property type="protein sequence ID" value="OGL41890.1"/>
    <property type="molecule type" value="Genomic_DNA"/>
</dbReference>
<accession>A0A1F7RKP2</accession>
<protein>
    <submittedName>
        <fullName evidence="1">Uncharacterized protein</fullName>
    </submittedName>
</protein>
<proteinExistence type="predicted"/>
<evidence type="ECO:0000313" key="2">
    <source>
        <dbReference type="Proteomes" id="UP000178526"/>
    </source>
</evidence>
<sequence>MASISKPHPKHIFVQPSPRKLSALSKISNLGLKLSDGFDYQLHENIIAGVSLKQLRKDLAVIRESLSNEISKERESF</sequence>
<reference evidence="1 2" key="1">
    <citation type="journal article" date="2016" name="Nat. Commun.">
        <title>Thousands of microbial genomes shed light on interconnected biogeochemical processes in an aquifer system.</title>
        <authorList>
            <person name="Anantharaman K."/>
            <person name="Brown C.T."/>
            <person name="Hug L.A."/>
            <person name="Sharon I."/>
            <person name="Castelle C.J."/>
            <person name="Probst A.J."/>
            <person name="Thomas B.C."/>
            <person name="Singh A."/>
            <person name="Wilkins M.J."/>
            <person name="Karaoz U."/>
            <person name="Brodie E.L."/>
            <person name="Williams K.H."/>
            <person name="Hubbard S.S."/>
            <person name="Banfield J.F."/>
        </authorList>
    </citation>
    <scope>NUCLEOTIDE SEQUENCE [LARGE SCALE GENOMIC DNA]</scope>
</reference>
<organism evidence="1 2">
    <name type="scientific">Candidatus Schekmanbacteria bacterium GWA2_38_11</name>
    <dbReference type="NCBI Taxonomy" id="1817876"/>
    <lineage>
        <taxon>Bacteria</taxon>
        <taxon>Candidatus Schekmaniibacteriota</taxon>
    </lineage>
</organism>